<organism evidence="2 3">
    <name type="scientific">Pseudonocardia cypriaca</name>
    <dbReference type="NCBI Taxonomy" id="882449"/>
    <lineage>
        <taxon>Bacteria</taxon>
        <taxon>Bacillati</taxon>
        <taxon>Actinomycetota</taxon>
        <taxon>Actinomycetes</taxon>
        <taxon>Pseudonocardiales</taxon>
        <taxon>Pseudonocardiaceae</taxon>
        <taxon>Pseudonocardia</taxon>
    </lineage>
</organism>
<name>A0A543FR62_9PSEU</name>
<dbReference type="Gene3D" id="2.120.10.30">
    <property type="entry name" value="TolB, C-terminal domain"/>
    <property type="match status" value="1"/>
</dbReference>
<proteinExistence type="predicted"/>
<dbReference type="InterPro" id="IPR011042">
    <property type="entry name" value="6-blade_b-propeller_TolB-like"/>
</dbReference>
<dbReference type="Proteomes" id="UP000319818">
    <property type="component" value="Unassembled WGS sequence"/>
</dbReference>
<dbReference type="PROSITE" id="PS51257">
    <property type="entry name" value="PROKAR_LIPOPROTEIN"/>
    <property type="match status" value="1"/>
</dbReference>
<keyword evidence="1" id="KW-0732">Signal</keyword>
<protein>
    <submittedName>
        <fullName evidence="2">Uncharacterized protein</fullName>
    </submittedName>
</protein>
<dbReference type="SUPFAM" id="SSF63829">
    <property type="entry name" value="Calcium-dependent phosphotriesterase"/>
    <property type="match status" value="1"/>
</dbReference>
<dbReference type="AlphaFoldDB" id="A0A543FR62"/>
<evidence type="ECO:0000256" key="1">
    <source>
        <dbReference type="SAM" id="SignalP"/>
    </source>
</evidence>
<comment type="caution">
    <text evidence="2">The sequence shown here is derived from an EMBL/GenBank/DDBJ whole genome shotgun (WGS) entry which is preliminary data.</text>
</comment>
<feature type="signal peptide" evidence="1">
    <location>
        <begin position="1"/>
        <end position="28"/>
    </location>
</feature>
<accession>A0A543FR62</accession>
<reference evidence="2 3" key="1">
    <citation type="submission" date="2019-06" db="EMBL/GenBank/DDBJ databases">
        <title>Sequencing the genomes of 1000 actinobacteria strains.</title>
        <authorList>
            <person name="Klenk H.-P."/>
        </authorList>
    </citation>
    <scope>NUCLEOTIDE SEQUENCE [LARGE SCALE GENOMIC DNA]</scope>
    <source>
        <strain evidence="2 3">DSM 45511</strain>
    </source>
</reference>
<sequence length="340" mass="34123">MRMSSSAAHVRVSSAVLGIALAAGTAFGAAACASAEPAASTGAPAPAGLIELAHVRVLAEFDESAGQNAESIALEPDGGAVIGMISARQVVRVRGDGGTEVLVTMPVPADGGGTTPVVGFPQVTGVARDQGGAVFFLYSAGRGGLTGIWRLAPGSTEPELIVPMPADTMPNALLIDQPGDRFLVTDSTGGRVWEAPLSGGEPSVWSADPTIAPSGFFGANGLKLHAGAVWVSNYDLGTIVRIPVEQSGAAGPAAVHATGLTGIDDFDFTGRGEEILAALNDTSELVGVAADGSHRVLLDGDDGLQGTTAVVVRGDSAFITNGALREGDRPALRVARLVGG</sequence>
<evidence type="ECO:0000313" key="2">
    <source>
        <dbReference type="EMBL" id="TQM36329.1"/>
    </source>
</evidence>
<evidence type="ECO:0000313" key="3">
    <source>
        <dbReference type="Proteomes" id="UP000319818"/>
    </source>
</evidence>
<gene>
    <name evidence="2" type="ORF">FB388_7786</name>
</gene>
<dbReference type="EMBL" id="VFPH01000003">
    <property type="protein sequence ID" value="TQM36329.1"/>
    <property type="molecule type" value="Genomic_DNA"/>
</dbReference>
<feature type="chain" id="PRO_5022237104" evidence="1">
    <location>
        <begin position="29"/>
        <end position="340"/>
    </location>
</feature>
<keyword evidence="3" id="KW-1185">Reference proteome</keyword>